<dbReference type="PATRIC" id="fig|595434.4.peg.2744"/>
<dbReference type="CDD" id="cd04179">
    <property type="entry name" value="DPM_DPG-synthase_like"/>
    <property type="match status" value="1"/>
</dbReference>
<evidence type="ECO:0000313" key="4">
    <source>
        <dbReference type="Proteomes" id="UP000036367"/>
    </source>
</evidence>
<dbReference type="EMBL" id="LECT01000023">
    <property type="protein sequence ID" value="KLU05116.1"/>
    <property type="molecule type" value="Genomic_DNA"/>
</dbReference>
<protein>
    <submittedName>
        <fullName evidence="3">Glycosyl transferase, family 2</fullName>
    </submittedName>
</protein>
<keyword evidence="3" id="KW-0808">Transferase</keyword>
<reference evidence="3" key="1">
    <citation type="submission" date="2015-05" db="EMBL/GenBank/DDBJ databases">
        <title>Permanent draft genome of Rhodopirellula islandicus K833.</title>
        <authorList>
            <person name="Kizina J."/>
            <person name="Richter M."/>
            <person name="Glockner F.O."/>
            <person name="Harder J."/>
        </authorList>
    </citation>
    <scope>NUCLEOTIDE SEQUENCE [LARGE SCALE GENOMIC DNA]</scope>
    <source>
        <strain evidence="3">K833</strain>
    </source>
</reference>
<dbReference type="AlphaFoldDB" id="A0A0J1BF34"/>
<feature type="region of interest" description="Disordered" evidence="1">
    <location>
        <begin position="242"/>
        <end position="265"/>
    </location>
</feature>
<keyword evidence="4" id="KW-1185">Reference proteome</keyword>
<dbReference type="InterPro" id="IPR029044">
    <property type="entry name" value="Nucleotide-diphossugar_trans"/>
</dbReference>
<organism evidence="3 4">
    <name type="scientific">Rhodopirellula islandica</name>
    <dbReference type="NCBI Taxonomy" id="595434"/>
    <lineage>
        <taxon>Bacteria</taxon>
        <taxon>Pseudomonadati</taxon>
        <taxon>Planctomycetota</taxon>
        <taxon>Planctomycetia</taxon>
        <taxon>Pirellulales</taxon>
        <taxon>Pirellulaceae</taxon>
        <taxon>Rhodopirellula</taxon>
    </lineage>
</organism>
<dbReference type="STRING" id="595434.RISK_002878"/>
<proteinExistence type="predicted"/>
<evidence type="ECO:0000313" key="3">
    <source>
        <dbReference type="EMBL" id="KLU05116.1"/>
    </source>
</evidence>
<comment type="caution">
    <text evidence="3">The sequence shown here is derived from an EMBL/GenBank/DDBJ whole genome shotgun (WGS) entry which is preliminary data.</text>
</comment>
<evidence type="ECO:0000256" key="1">
    <source>
        <dbReference type="SAM" id="MobiDB-lite"/>
    </source>
</evidence>
<evidence type="ECO:0000259" key="2">
    <source>
        <dbReference type="Pfam" id="PF00535"/>
    </source>
</evidence>
<dbReference type="PANTHER" id="PTHR48090:SF7">
    <property type="entry name" value="RFBJ PROTEIN"/>
    <property type="match status" value="1"/>
</dbReference>
<dbReference type="Proteomes" id="UP000036367">
    <property type="component" value="Unassembled WGS sequence"/>
</dbReference>
<accession>A0A0J1BF34</accession>
<dbReference type="GO" id="GO:0016740">
    <property type="term" value="F:transferase activity"/>
    <property type="evidence" value="ECO:0007669"/>
    <property type="project" value="UniProtKB-KW"/>
</dbReference>
<name>A0A0J1BF34_RHOIS</name>
<dbReference type="PANTHER" id="PTHR48090">
    <property type="entry name" value="UNDECAPRENYL-PHOSPHATE 4-DEOXY-4-FORMAMIDO-L-ARABINOSE TRANSFERASE-RELATED"/>
    <property type="match status" value="1"/>
</dbReference>
<sequence length="265" mass="29454">MMKPWLTALPVYNEAQYVDEVLENVLQHANQILVVDDGSTDGTPERLDAWAKRLPESVAVVHHPQNRGYGAALQTVFAHTIQEGYEGVVTLDCDGQHQPCRIPEFIEAGQHADIVSGSRYLKVFEGDDAPPQERMFINRRITADINRRLGFSLTDAFCGFKAYRTEGLRALKITDDGYAMPLQLWVEAAAAGLQVTELPVPLIYLDLERSFGGSLDHAETRLNYYNQVLDDAIDLACREGRFQPSEGKNGQADSPCSEKSKRAAS</sequence>
<feature type="compositionally biased region" description="Basic and acidic residues" evidence="1">
    <location>
        <begin position="256"/>
        <end position="265"/>
    </location>
</feature>
<gene>
    <name evidence="3" type="ORF">RISK_002878</name>
</gene>
<dbReference type="Pfam" id="PF00535">
    <property type="entry name" value="Glycos_transf_2"/>
    <property type="match status" value="1"/>
</dbReference>
<feature type="domain" description="Glycosyltransferase 2-like" evidence="2">
    <location>
        <begin position="9"/>
        <end position="169"/>
    </location>
</feature>
<dbReference type="Gene3D" id="3.90.550.10">
    <property type="entry name" value="Spore Coat Polysaccharide Biosynthesis Protein SpsA, Chain A"/>
    <property type="match status" value="1"/>
</dbReference>
<dbReference type="InterPro" id="IPR050256">
    <property type="entry name" value="Glycosyltransferase_2"/>
</dbReference>
<dbReference type="SUPFAM" id="SSF53448">
    <property type="entry name" value="Nucleotide-diphospho-sugar transferases"/>
    <property type="match status" value="1"/>
</dbReference>
<dbReference type="InterPro" id="IPR001173">
    <property type="entry name" value="Glyco_trans_2-like"/>
</dbReference>